<evidence type="ECO:0000256" key="3">
    <source>
        <dbReference type="ARBA" id="ARBA00010646"/>
    </source>
</evidence>
<comment type="catalytic activity">
    <reaction evidence="1">
        <text>Hydrolysis of (1-&gt;4)-beta-linkages between N-acetylmuramic acid and N-acetyl-D-glucosamine residues in a peptidoglycan and between N-acetyl-D-glucosamine residues in chitodextrins.</text>
        <dbReference type="EC" id="3.2.1.17"/>
    </reaction>
</comment>
<evidence type="ECO:0000256" key="6">
    <source>
        <dbReference type="ARBA" id="ARBA00022529"/>
    </source>
</evidence>
<gene>
    <name evidence="15" type="ORF">EI97DRAFT_440241</name>
</gene>
<dbReference type="InterPro" id="IPR002053">
    <property type="entry name" value="Glyco_hydro_25"/>
</dbReference>
<evidence type="ECO:0000313" key="16">
    <source>
        <dbReference type="Proteomes" id="UP000800097"/>
    </source>
</evidence>
<evidence type="ECO:0000256" key="9">
    <source>
        <dbReference type="ARBA" id="ARBA00023157"/>
    </source>
</evidence>
<dbReference type="GO" id="GO:0003796">
    <property type="term" value="F:lysozyme activity"/>
    <property type="evidence" value="ECO:0007669"/>
    <property type="project" value="UniProtKB-EC"/>
</dbReference>
<dbReference type="PANTHER" id="PTHR34135:SF2">
    <property type="entry name" value="LYSOZYME"/>
    <property type="match status" value="1"/>
</dbReference>
<evidence type="ECO:0000256" key="5">
    <source>
        <dbReference type="ARBA" id="ARBA00022525"/>
    </source>
</evidence>
<keyword evidence="8 15" id="KW-0378">Hydrolase</keyword>
<evidence type="ECO:0000256" key="12">
    <source>
        <dbReference type="ARBA" id="ARBA00073159"/>
    </source>
</evidence>
<dbReference type="GeneID" id="54552788"/>
<evidence type="ECO:0000256" key="7">
    <source>
        <dbReference type="ARBA" id="ARBA00022638"/>
    </source>
</evidence>
<comment type="function">
    <text evidence="11">This enzyme has both lysozyme (acetylmuramidase) and diacetylmuramidase activities.</text>
</comment>
<dbReference type="GO" id="GO:0031640">
    <property type="term" value="P:killing of cells of another organism"/>
    <property type="evidence" value="ECO:0007669"/>
    <property type="project" value="UniProtKB-KW"/>
</dbReference>
<comment type="similarity">
    <text evidence="3">Belongs to the glycosyl hydrolase 25 family.</text>
</comment>
<keyword evidence="6" id="KW-0929">Antimicrobial</keyword>
<dbReference type="GO" id="GO:0016052">
    <property type="term" value="P:carbohydrate catabolic process"/>
    <property type="evidence" value="ECO:0007669"/>
    <property type="project" value="TreeGrafter"/>
</dbReference>
<dbReference type="GO" id="GO:0005576">
    <property type="term" value="C:extracellular region"/>
    <property type="evidence" value="ECO:0007669"/>
    <property type="project" value="UniProtKB-SubCell"/>
</dbReference>
<keyword evidence="9" id="KW-1015">Disulfide bond</keyword>
<dbReference type="InterPro" id="IPR017853">
    <property type="entry name" value="GH"/>
</dbReference>
<dbReference type="RefSeq" id="XP_033656251.1">
    <property type="nucleotide sequence ID" value="XM_033799613.1"/>
</dbReference>
<keyword evidence="5" id="KW-0964">Secreted</keyword>
<keyword evidence="16" id="KW-1185">Reference proteome</keyword>
<name>A0A6A6JQ95_WESOR</name>
<dbReference type="FunFam" id="3.20.20.80:FF:000060">
    <property type="entry name" value="Lysozyme M1"/>
    <property type="match status" value="1"/>
</dbReference>
<dbReference type="EC" id="3.2.1.17" evidence="4"/>
<organism evidence="15 16">
    <name type="scientific">Westerdykella ornata</name>
    <dbReference type="NCBI Taxonomy" id="318751"/>
    <lineage>
        <taxon>Eukaryota</taxon>
        <taxon>Fungi</taxon>
        <taxon>Dikarya</taxon>
        <taxon>Ascomycota</taxon>
        <taxon>Pezizomycotina</taxon>
        <taxon>Dothideomycetes</taxon>
        <taxon>Pleosporomycetidae</taxon>
        <taxon>Pleosporales</taxon>
        <taxon>Sporormiaceae</taxon>
        <taxon>Westerdykella</taxon>
    </lineage>
</organism>
<evidence type="ECO:0000256" key="8">
    <source>
        <dbReference type="ARBA" id="ARBA00022801"/>
    </source>
</evidence>
<evidence type="ECO:0000256" key="13">
    <source>
        <dbReference type="ARBA" id="ARBA00075474"/>
    </source>
</evidence>
<feature type="chain" id="PRO_5025494298" description="N,O-diacetylmuramidase" evidence="14">
    <location>
        <begin position="20"/>
        <end position="484"/>
    </location>
</feature>
<dbReference type="PROSITE" id="PS51904">
    <property type="entry name" value="GLYCOSYL_HYDROL_F25_2"/>
    <property type="match status" value="1"/>
</dbReference>
<dbReference type="SMART" id="SM00641">
    <property type="entry name" value="Glyco_25"/>
    <property type="match status" value="1"/>
</dbReference>
<dbReference type="InterPro" id="IPR018077">
    <property type="entry name" value="Glyco_hydro_fam25_subgr"/>
</dbReference>
<dbReference type="SUPFAM" id="SSF51445">
    <property type="entry name" value="(Trans)glycosidases"/>
    <property type="match status" value="1"/>
</dbReference>
<evidence type="ECO:0000256" key="2">
    <source>
        <dbReference type="ARBA" id="ARBA00004613"/>
    </source>
</evidence>
<feature type="signal peptide" evidence="14">
    <location>
        <begin position="1"/>
        <end position="19"/>
    </location>
</feature>
<dbReference type="GO" id="GO:0009253">
    <property type="term" value="P:peptidoglycan catabolic process"/>
    <property type="evidence" value="ECO:0007669"/>
    <property type="project" value="InterPro"/>
</dbReference>
<dbReference type="Gene3D" id="3.20.20.80">
    <property type="entry name" value="Glycosidases"/>
    <property type="match status" value="1"/>
</dbReference>
<keyword evidence="14" id="KW-0732">Signal</keyword>
<dbReference type="Pfam" id="PF01183">
    <property type="entry name" value="Glyco_hydro_25"/>
    <property type="match status" value="1"/>
</dbReference>
<proteinExistence type="inferred from homology"/>
<comment type="subcellular location">
    <subcellularLocation>
        <location evidence="2">Secreted</location>
    </subcellularLocation>
</comment>
<dbReference type="EMBL" id="ML986487">
    <property type="protein sequence ID" value="KAF2278712.1"/>
    <property type="molecule type" value="Genomic_DNA"/>
</dbReference>
<evidence type="ECO:0000256" key="14">
    <source>
        <dbReference type="SAM" id="SignalP"/>
    </source>
</evidence>
<evidence type="ECO:0000256" key="11">
    <source>
        <dbReference type="ARBA" id="ARBA00055588"/>
    </source>
</evidence>
<dbReference type="GO" id="GO:0016998">
    <property type="term" value="P:cell wall macromolecule catabolic process"/>
    <property type="evidence" value="ECO:0007669"/>
    <property type="project" value="InterPro"/>
</dbReference>
<evidence type="ECO:0000256" key="1">
    <source>
        <dbReference type="ARBA" id="ARBA00000632"/>
    </source>
</evidence>
<protein>
    <recommendedName>
        <fullName evidence="12">N,O-diacetylmuramidase</fullName>
        <ecNumber evidence="4">3.2.1.17</ecNumber>
    </recommendedName>
    <alternativeName>
        <fullName evidence="13">Lysozyme CH</fullName>
    </alternativeName>
</protein>
<reference evidence="15" key="1">
    <citation type="journal article" date="2020" name="Stud. Mycol.">
        <title>101 Dothideomycetes genomes: a test case for predicting lifestyles and emergence of pathogens.</title>
        <authorList>
            <person name="Haridas S."/>
            <person name="Albert R."/>
            <person name="Binder M."/>
            <person name="Bloem J."/>
            <person name="Labutti K."/>
            <person name="Salamov A."/>
            <person name="Andreopoulos B."/>
            <person name="Baker S."/>
            <person name="Barry K."/>
            <person name="Bills G."/>
            <person name="Bluhm B."/>
            <person name="Cannon C."/>
            <person name="Castanera R."/>
            <person name="Culley D."/>
            <person name="Daum C."/>
            <person name="Ezra D."/>
            <person name="Gonzalez J."/>
            <person name="Henrissat B."/>
            <person name="Kuo A."/>
            <person name="Liang C."/>
            <person name="Lipzen A."/>
            <person name="Lutzoni F."/>
            <person name="Magnuson J."/>
            <person name="Mondo S."/>
            <person name="Nolan M."/>
            <person name="Ohm R."/>
            <person name="Pangilinan J."/>
            <person name="Park H.-J."/>
            <person name="Ramirez L."/>
            <person name="Alfaro M."/>
            <person name="Sun H."/>
            <person name="Tritt A."/>
            <person name="Yoshinaga Y."/>
            <person name="Zwiers L.-H."/>
            <person name="Turgeon B."/>
            <person name="Goodwin S."/>
            <person name="Spatafora J."/>
            <person name="Crous P."/>
            <person name="Grigoriev I."/>
        </authorList>
    </citation>
    <scope>NUCLEOTIDE SEQUENCE</scope>
    <source>
        <strain evidence="15">CBS 379.55</strain>
    </source>
</reference>
<dbReference type="GO" id="GO:0042742">
    <property type="term" value="P:defense response to bacterium"/>
    <property type="evidence" value="ECO:0007669"/>
    <property type="project" value="UniProtKB-KW"/>
</dbReference>
<dbReference type="AlphaFoldDB" id="A0A6A6JQ95"/>
<sequence length="484" mass="52299">MVSPISLAASLGLTGVVLARVREFVSTVQGFDISHWQTSVDFQAAYNDGSRFVIIKATEGRATTDPKYYDYLNDAASVGFVHGAYHFARPGSSNGSTQATFFLANGGRWTADGMTLPGMLDIENNPSGPQCYGLSQSDMVSWIVDFVDTYSGDTDRFPMIYTTNNFWTTCTGNYSGFGHHCPLVLARYAASPGPVPGDWQSYTIWQNSNWYPYGEDSDIFNGDEAALLDLASGTRTGTFDSGNLPGMTVQEVVRNEEKDPSRLHWPSVFNVMLTTDSFPGTSNTVDDPWSESTSVTFRDGSVSLLCLCSTGGATQTTLPWRLANTITVHNAYMRHGTRPDPVTGQNVDFFAGVGAGGAHMVGDSDDGHMDISCPAGCVSWWSYGKLVAGRDSNLEVVIPPPGGLYRTITGPNGDCGLVRWAHIASVRLHHQTFAAPPVVGNAYMPAVLASSCFHYSQRSQGTQLPQRARPRSTQTRALALQGLA</sequence>
<accession>A0A6A6JQ95</accession>
<evidence type="ECO:0000256" key="4">
    <source>
        <dbReference type="ARBA" id="ARBA00012732"/>
    </source>
</evidence>
<evidence type="ECO:0000313" key="15">
    <source>
        <dbReference type="EMBL" id="KAF2278712.1"/>
    </source>
</evidence>
<dbReference type="OrthoDB" id="6590422at2759"/>
<keyword evidence="10" id="KW-0326">Glycosidase</keyword>
<keyword evidence="7" id="KW-0081">Bacteriolytic enzyme</keyword>
<dbReference type="Proteomes" id="UP000800097">
    <property type="component" value="Unassembled WGS sequence"/>
</dbReference>
<dbReference type="PANTHER" id="PTHR34135">
    <property type="entry name" value="LYSOZYME"/>
    <property type="match status" value="1"/>
</dbReference>
<evidence type="ECO:0000256" key="10">
    <source>
        <dbReference type="ARBA" id="ARBA00023295"/>
    </source>
</evidence>